<dbReference type="SUPFAM" id="SSF159594">
    <property type="entry name" value="XCC0632-like"/>
    <property type="match status" value="1"/>
</dbReference>
<dbReference type="Proteomes" id="UP000266206">
    <property type="component" value="Unassembled WGS sequence"/>
</dbReference>
<dbReference type="EMBL" id="NQYH01000002">
    <property type="protein sequence ID" value="RIY41704.1"/>
    <property type="molecule type" value="Genomic_DNA"/>
</dbReference>
<keyword evidence="1" id="KW-0472">Membrane</keyword>
<keyword evidence="1" id="KW-0812">Transmembrane</keyword>
<evidence type="ECO:0000256" key="1">
    <source>
        <dbReference type="SAM" id="Phobius"/>
    </source>
</evidence>
<dbReference type="RefSeq" id="WP_119515597.1">
    <property type="nucleotide sequence ID" value="NZ_NQYH01000002.1"/>
</dbReference>
<keyword evidence="1" id="KW-1133">Transmembrane helix</keyword>
<dbReference type="Pfam" id="PF03886">
    <property type="entry name" value="ABC_trans_aux"/>
    <property type="match status" value="1"/>
</dbReference>
<sequence>MNLVYCFKRSFTFFRAAANGFARWMAVGAFAVVSLAGCSILPESTPQRVYQLPGALVPSEHADIPADTAPSLRVLTPSSPLILASNRILVMSNPNELAAFKGVRWSDPMPQLFQRRLVSYLRESNNWRVVTTDGTPLAGDYQLILSLAQFHAVRMPGQNPRVEIRVDAILGDREENKAVASQTFMETALAESEAFDALLNAYGEAGNALAGNISAWAYQQTQF</sequence>
<dbReference type="Gene3D" id="3.40.50.10610">
    <property type="entry name" value="ABC-type transport auxiliary lipoprotein component"/>
    <property type="match status" value="1"/>
</dbReference>
<reference evidence="3 4" key="1">
    <citation type="submission" date="2017-08" db="EMBL/GenBank/DDBJ databases">
        <title>Pusillimonas indicus sp. nov., a member of the family Alcaligenaceae isolated from surface seawater.</title>
        <authorList>
            <person name="Li J."/>
        </authorList>
    </citation>
    <scope>NUCLEOTIDE SEQUENCE [LARGE SCALE GENOMIC DNA]</scope>
    <source>
        <strain evidence="3 4">L52-1-41</strain>
    </source>
</reference>
<evidence type="ECO:0000313" key="3">
    <source>
        <dbReference type="EMBL" id="RIY41704.1"/>
    </source>
</evidence>
<dbReference type="AlphaFoldDB" id="A0A3A1YYZ1"/>
<dbReference type="InterPro" id="IPR005586">
    <property type="entry name" value="ABC_trans_aux"/>
</dbReference>
<evidence type="ECO:0000313" key="4">
    <source>
        <dbReference type="Proteomes" id="UP000266206"/>
    </source>
</evidence>
<feature type="domain" description="ABC-type transport auxiliary lipoprotein component" evidence="2">
    <location>
        <begin position="50"/>
        <end position="213"/>
    </location>
</feature>
<name>A0A3A1YYZ1_9BURK</name>
<organism evidence="3 4">
    <name type="scientific">Neopusillimonas maritima</name>
    <dbReference type="NCBI Taxonomy" id="2026239"/>
    <lineage>
        <taxon>Bacteria</taxon>
        <taxon>Pseudomonadati</taxon>
        <taxon>Pseudomonadota</taxon>
        <taxon>Betaproteobacteria</taxon>
        <taxon>Burkholderiales</taxon>
        <taxon>Alcaligenaceae</taxon>
        <taxon>Neopusillimonas</taxon>
    </lineage>
</organism>
<accession>A0A3A1YYZ1</accession>
<protein>
    <recommendedName>
        <fullName evidence="2">ABC-type transport auxiliary lipoprotein component domain-containing protein</fullName>
    </recommendedName>
</protein>
<feature type="transmembrane region" description="Helical" evidence="1">
    <location>
        <begin position="21"/>
        <end position="42"/>
    </location>
</feature>
<proteinExistence type="predicted"/>
<comment type="caution">
    <text evidence="3">The sequence shown here is derived from an EMBL/GenBank/DDBJ whole genome shotgun (WGS) entry which is preliminary data.</text>
</comment>
<gene>
    <name evidence="3" type="ORF">CJP73_04440</name>
</gene>
<dbReference type="OrthoDB" id="5795476at2"/>
<evidence type="ECO:0000259" key="2">
    <source>
        <dbReference type="Pfam" id="PF03886"/>
    </source>
</evidence>